<feature type="binding site" evidence="9">
    <location>
        <begin position="690"/>
        <end position="694"/>
    </location>
    <ligand>
        <name>NADP(+)</name>
        <dbReference type="ChEBI" id="CHEBI:58349"/>
    </ligand>
</feature>
<keyword evidence="9" id="KW-0496">Mitochondrion</keyword>
<gene>
    <name evidence="9 13" type="primary">TAH18</name>
    <name evidence="13" type="ORF">G3M48_003982</name>
</gene>
<dbReference type="GO" id="GO:0005829">
    <property type="term" value="C:cytosol"/>
    <property type="evidence" value="ECO:0007669"/>
    <property type="project" value="TreeGrafter"/>
</dbReference>
<keyword evidence="7 9" id="KW-0521">NADP</keyword>
<accession>A0AAW0S781</accession>
<dbReference type="Proteomes" id="UP001397290">
    <property type="component" value="Unassembled WGS sequence"/>
</dbReference>
<name>A0AAW0S781_9HYPO</name>
<reference evidence="13 14" key="1">
    <citation type="submission" date="2020-02" db="EMBL/GenBank/DDBJ databases">
        <title>Comparative genomics of the hypocrealean fungal genus Beauvera.</title>
        <authorList>
            <person name="Showalter D.N."/>
            <person name="Bushley K.E."/>
            <person name="Rehner S.A."/>
        </authorList>
    </citation>
    <scope>NUCLEOTIDE SEQUENCE [LARGE SCALE GENOMIC DNA]</scope>
    <source>
        <strain evidence="13 14">ARSEF4384</strain>
    </source>
</reference>
<dbReference type="Gene3D" id="3.40.50.360">
    <property type="match status" value="1"/>
</dbReference>
<dbReference type="InterPro" id="IPR039261">
    <property type="entry name" value="FNR_nucleotide-bd"/>
</dbReference>
<feature type="region of interest" description="Disordered" evidence="10">
    <location>
        <begin position="340"/>
        <end position="369"/>
    </location>
</feature>
<comment type="catalytic activity">
    <reaction evidence="9">
        <text>2 oxidized [2Fe-2S]-[protein] + NADPH = 2 reduced [2Fe-2S]-[protein] + NADP(+) + H(+)</text>
        <dbReference type="Rhea" id="RHEA:67716"/>
        <dbReference type="Rhea" id="RHEA-COMP:17327"/>
        <dbReference type="Rhea" id="RHEA-COMP:17328"/>
        <dbReference type="ChEBI" id="CHEBI:15378"/>
        <dbReference type="ChEBI" id="CHEBI:33737"/>
        <dbReference type="ChEBI" id="CHEBI:33738"/>
        <dbReference type="ChEBI" id="CHEBI:57783"/>
        <dbReference type="ChEBI" id="CHEBI:58349"/>
    </reaction>
</comment>
<dbReference type="GO" id="GO:0160246">
    <property type="term" value="F:NADPH-iron-sulfur [2Fe-2S] protein oxidoreductase activity"/>
    <property type="evidence" value="ECO:0007669"/>
    <property type="project" value="InterPro"/>
</dbReference>
<dbReference type="PANTHER" id="PTHR19384">
    <property type="entry name" value="NITRIC OXIDE SYNTHASE-RELATED"/>
    <property type="match status" value="1"/>
</dbReference>
<organism evidence="13 14">
    <name type="scientific">Beauveria asiatica</name>
    <dbReference type="NCBI Taxonomy" id="1069075"/>
    <lineage>
        <taxon>Eukaryota</taxon>
        <taxon>Fungi</taxon>
        <taxon>Dikarya</taxon>
        <taxon>Ascomycota</taxon>
        <taxon>Pezizomycotina</taxon>
        <taxon>Sordariomycetes</taxon>
        <taxon>Hypocreomycetidae</taxon>
        <taxon>Hypocreales</taxon>
        <taxon>Cordycipitaceae</taxon>
        <taxon>Beauveria</taxon>
    </lineage>
</organism>
<comment type="subunit">
    <text evidence="9">Interacts with DRE2; as part of the cytosolic iron-sulfur (Fe-S) protein assembly (CIA) machinery.</text>
</comment>
<evidence type="ECO:0000256" key="2">
    <source>
        <dbReference type="ARBA" id="ARBA00001974"/>
    </source>
</evidence>
<feature type="binding site" evidence="9">
    <location>
        <begin position="156"/>
        <end position="159"/>
    </location>
    <ligand>
        <name>FMN</name>
        <dbReference type="ChEBI" id="CHEBI:58210"/>
    </ligand>
</feature>
<feature type="region of interest" description="Disordered" evidence="10">
    <location>
        <begin position="1"/>
        <end position="21"/>
    </location>
</feature>
<feature type="region of interest" description="Disordered" evidence="10">
    <location>
        <begin position="285"/>
        <end position="312"/>
    </location>
</feature>
<evidence type="ECO:0000256" key="7">
    <source>
        <dbReference type="ARBA" id="ARBA00022857"/>
    </source>
</evidence>
<keyword evidence="3 9" id="KW-0963">Cytoplasm</keyword>
<feature type="binding site" evidence="9">
    <location>
        <begin position="509"/>
        <end position="512"/>
    </location>
    <ligand>
        <name>FAD</name>
        <dbReference type="ChEBI" id="CHEBI:57692"/>
    </ligand>
</feature>
<dbReference type="InterPro" id="IPR017927">
    <property type="entry name" value="FAD-bd_FR_type"/>
</dbReference>
<evidence type="ECO:0000259" key="11">
    <source>
        <dbReference type="PROSITE" id="PS50902"/>
    </source>
</evidence>
<dbReference type="Gene3D" id="2.40.30.10">
    <property type="entry name" value="Translation factors"/>
    <property type="match status" value="1"/>
</dbReference>
<feature type="binding site" evidence="9">
    <location>
        <begin position="109"/>
        <end position="114"/>
    </location>
    <ligand>
        <name>FMN</name>
        <dbReference type="ChEBI" id="CHEBI:58210"/>
    </ligand>
</feature>
<keyword evidence="8 9" id="KW-0560">Oxidoreductase</keyword>
<feature type="binding site" evidence="9">
    <location>
        <position position="229"/>
    </location>
    <ligand>
        <name>FMN</name>
        <dbReference type="ChEBI" id="CHEBI:58210"/>
    </ligand>
</feature>
<dbReference type="Pfam" id="PF00258">
    <property type="entry name" value="Flavodoxin_1"/>
    <property type="match status" value="1"/>
</dbReference>
<comment type="similarity">
    <text evidence="9">In the N-terminal section; belongs to the flavodoxin family.</text>
</comment>
<dbReference type="Pfam" id="PF00175">
    <property type="entry name" value="NAD_binding_1"/>
    <property type="match status" value="1"/>
</dbReference>
<evidence type="ECO:0000256" key="1">
    <source>
        <dbReference type="ARBA" id="ARBA00001917"/>
    </source>
</evidence>
<dbReference type="InterPro" id="IPR001709">
    <property type="entry name" value="Flavoprot_Pyr_Nucl_cyt_Rdtase"/>
</dbReference>
<dbReference type="InterPro" id="IPR003097">
    <property type="entry name" value="CysJ-like_FAD-binding"/>
</dbReference>
<evidence type="ECO:0000256" key="8">
    <source>
        <dbReference type="ARBA" id="ARBA00023002"/>
    </source>
</evidence>
<feature type="binding site" evidence="9">
    <location>
        <position position="761"/>
    </location>
    <ligand>
        <name>FAD</name>
        <dbReference type="ChEBI" id="CHEBI:57692"/>
    </ligand>
</feature>
<evidence type="ECO:0000313" key="13">
    <source>
        <dbReference type="EMBL" id="KAK8150105.1"/>
    </source>
</evidence>
<dbReference type="HAMAP" id="MF_03178">
    <property type="entry name" value="NDOR1"/>
    <property type="match status" value="1"/>
</dbReference>
<dbReference type="SUPFAM" id="SSF52343">
    <property type="entry name" value="Ferredoxin reductase-like, C-terminal NADP-linked domain"/>
    <property type="match status" value="1"/>
</dbReference>
<dbReference type="GO" id="GO:0050661">
    <property type="term" value="F:NADP binding"/>
    <property type="evidence" value="ECO:0007669"/>
    <property type="project" value="UniProtKB-UniRule"/>
</dbReference>
<dbReference type="PRINTS" id="PR00369">
    <property type="entry name" value="FLAVODOXIN"/>
</dbReference>
<comment type="caution">
    <text evidence="13">The sequence shown here is derived from an EMBL/GenBank/DDBJ whole genome shotgun (WGS) entry which is preliminary data.</text>
</comment>
<feature type="binding site" evidence="9">
    <location>
        <begin position="566"/>
        <end position="569"/>
    </location>
    <ligand>
        <name>FAD</name>
        <dbReference type="ChEBI" id="CHEBI:57692"/>
    </ligand>
</feature>
<dbReference type="GO" id="GO:0005739">
    <property type="term" value="C:mitochondrion"/>
    <property type="evidence" value="ECO:0007669"/>
    <property type="project" value="UniProtKB-SubCell"/>
</dbReference>
<sequence length="766" mass="84782">MSTRRSELLSRGGSRLRHGGSPILDAAIGSRPGFLSTSCRFHKRRNSSKLQQHDGYLPFIPPTLAGAYRKRTLHGNSRQIPTHPGAITRSAARRGAAQNPRTVLVLYGSETGNAQELAEELGRTCQRLHFQSTVEEMSAVTLRALLQNELVIFVISTTGQGDMPHNSTLFWKRLLQRRLPADCLAPLQYTCFGLGDSTYLKFNWAARKLIRRLGQLGASAFYDTFEADEQFPDGIEGSFSRWSSGLSKHLLEKHPHPDGLKPIPEDAILPPRWSLEPALREVMTATSKPQVNGDSSAQPSLPTTPPIDLLPVPDGWTATLAANTRTTPESHWQDVRLVSFDIPPRPSTTPSSSSSSPLSGQATTPEPLRCQPGDCLTIYPKNFPEDAQRLITLMDWDAIADAPLDLSRCPALPRGLFAPPQTTLRSLLLHNVDVTAIPRRSFLKSMSFFSEDAYHRERLLEFTAPEYVDEYFDYATRARRTIIEVLEEFTSVRLPAARLLDIFPLIRGRDFSIANGGEQLRHPAAVPASPNETASAAAAAAAATTRVDLLVALVRYQTVLRKPRQGLCSRYLADLPVGATLTVTKKDVQSAIHGAAHARRPLIAMATGTGVAPVRSLIHERLTHDAVGPMHLFFGNRNRAADYFFETEWLALGSEAAVAEDKGNNDDDDDGRRRPLLTIFPAFSRDQREKVYVQDLVRREAAALARLIPQKPIFAVCGGSSRMAEACKAAVWEPFLAGEGDDDDDDAAREERKRMLDAVTWWQEIW</sequence>
<comment type="caution">
    <text evidence="9">Lacks conserved residue(s) required for the propagation of feature annotation.</text>
</comment>
<dbReference type="PROSITE" id="PS50902">
    <property type="entry name" value="FLAVODOXIN_LIKE"/>
    <property type="match status" value="1"/>
</dbReference>
<dbReference type="InterPro" id="IPR023173">
    <property type="entry name" value="NADPH_Cyt_P450_Rdtase_alpha"/>
</dbReference>
<dbReference type="PANTHER" id="PTHR19384:SF10">
    <property type="entry name" value="NADPH-DEPENDENT DIFLAVIN OXIDOREDUCTASE 1"/>
    <property type="match status" value="1"/>
</dbReference>
<dbReference type="InterPro" id="IPR008254">
    <property type="entry name" value="Flavodoxin/NO_synth"/>
</dbReference>
<evidence type="ECO:0000256" key="10">
    <source>
        <dbReference type="SAM" id="MobiDB-lite"/>
    </source>
</evidence>
<dbReference type="Gene3D" id="3.40.50.80">
    <property type="entry name" value="Nucleotide-binding domain of ferredoxin-NADP reductase (FNR) module"/>
    <property type="match status" value="1"/>
</dbReference>
<keyword evidence="14" id="KW-1185">Reference proteome</keyword>
<evidence type="ECO:0000259" key="12">
    <source>
        <dbReference type="PROSITE" id="PS51384"/>
    </source>
</evidence>
<evidence type="ECO:0000256" key="6">
    <source>
        <dbReference type="ARBA" id="ARBA00022827"/>
    </source>
</evidence>
<dbReference type="InterPro" id="IPR017938">
    <property type="entry name" value="Riboflavin_synthase-like_b-brl"/>
</dbReference>
<evidence type="ECO:0000256" key="9">
    <source>
        <dbReference type="HAMAP-Rule" id="MF_03178"/>
    </source>
</evidence>
<feature type="compositionally biased region" description="Polar residues" evidence="10">
    <location>
        <begin position="285"/>
        <end position="301"/>
    </location>
</feature>
<dbReference type="GO" id="GO:0016226">
    <property type="term" value="P:iron-sulfur cluster assembly"/>
    <property type="evidence" value="ECO:0007669"/>
    <property type="project" value="UniProtKB-UniRule"/>
</dbReference>
<evidence type="ECO:0000256" key="5">
    <source>
        <dbReference type="ARBA" id="ARBA00022643"/>
    </source>
</evidence>
<comment type="similarity">
    <text evidence="9">In the C-terminal section; belongs to the flavoprotein pyridine nucleotide cytochrome reductase family.</text>
</comment>
<evidence type="ECO:0000313" key="14">
    <source>
        <dbReference type="Proteomes" id="UP001397290"/>
    </source>
</evidence>
<dbReference type="InterPro" id="IPR001094">
    <property type="entry name" value="Flavdoxin-like"/>
</dbReference>
<dbReference type="Pfam" id="PF00667">
    <property type="entry name" value="FAD_binding_1"/>
    <property type="match status" value="1"/>
</dbReference>
<dbReference type="EC" id="1.18.1.-" evidence="9"/>
<dbReference type="AlphaFoldDB" id="A0AAW0S781"/>
<feature type="compositionally biased region" description="Low complexity" evidence="10">
    <location>
        <begin position="348"/>
        <end position="359"/>
    </location>
</feature>
<dbReference type="PRINTS" id="PR00371">
    <property type="entry name" value="FPNCR"/>
</dbReference>
<keyword evidence="5 9" id="KW-0288">FMN</keyword>
<feature type="binding site" evidence="9">
    <location>
        <position position="609"/>
    </location>
    <ligand>
        <name>NADP(+)</name>
        <dbReference type="ChEBI" id="CHEBI:58349"/>
    </ligand>
</feature>
<comment type="subcellular location">
    <subcellularLocation>
        <location evidence="9">Cytoplasm</location>
    </subcellularLocation>
    <subcellularLocation>
        <location evidence="9">Mitochondrion</location>
    </subcellularLocation>
    <text evidence="9">Relocalizes to mitochondria after H(2)O(2) exposure.</text>
</comment>
<comment type="function">
    <text evidence="9">NADPH-dependent reductase which is a central component of the cytosolic iron-sulfur (Fe-S) protein assembly (CIA) machinery. Transfers electrons from NADPH via its FAD and FMN prosthetic groups to the [2Fe-2S] cluster of DRE2, another key component of the CIA machinery. In turn, this reduced cluster provides electrons for assembly of cytosolic iron-sulfur cluster proteins. Positively controls H(2)O(2)-induced cell death.</text>
</comment>
<dbReference type="GO" id="GO:0010181">
    <property type="term" value="F:FMN binding"/>
    <property type="evidence" value="ECO:0007669"/>
    <property type="project" value="UniProtKB-UniRule"/>
</dbReference>
<comment type="cofactor">
    <cofactor evidence="2 9">
        <name>FAD</name>
        <dbReference type="ChEBI" id="CHEBI:57692"/>
    </cofactor>
</comment>
<keyword evidence="6 9" id="KW-0274">FAD</keyword>
<dbReference type="SUPFAM" id="SSF63380">
    <property type="entry name" value="Riboflavin synthase domain-like"/>
    <property type="match status" value="1"/>
</dbReference>
<dbReference type="GO" id="GO:0016651">
    <property type="term" value="F:oxidoreductase activity, acting on NAD(P)H"/>
    <property type="evidence" value="ECO:0007669"/>
    <property type="project" value="UniProtKB-UniRule"/>
</dbReference>
<dbReference type="GO" id="GO:0050660">
    <property type="term" value="F:flavin adenine dinucleotide binding"/>
    <property type="evidence" value="ECO:0007669"/>
    <property type="project" value="UniProtKB-UniRule"/>
</dbReference>
<evidence type="ECO:0000256" key="3">
    <source>
        <dbReference type="ARBA" id="ARBA00022490"/>
    </source>
</evidence>
<comment type="cofactor">
    <cofactor evidence="1 9">
        <name>FMN</name>
        <dbReference type="ChEBI" id="CHEBI:58210"/>
    </cofactor>
</comment>
<feature type="domain" description="FAD-binding FR-type" evidence="12">
    <location>
        <begin position="313"/>
        <end position="599"/>
    </location>
</feature>
<dbReference type="SUPFAM" id="SSF52218">
    <property type="entry name" value="Flavoproteins"/>
    <property type="match status" value="1"/>
</dbReference>
<dbReference type="InterPro" id="IPR029039">
    <property type="entry name" value="Flavoprotein-like_sf"/>
</dbReference>
<dbReference type="InterPro" id="IPR001433">
    <property type="entry name" value="OxRdtase_FAD/NAD-bd"/>
</dbReference>
<protein>
    <recommendedName>
        <fullName evidence="9">NADPH-dependent diflavin oxidoreductase 1</fullName>
        <ecNumber evidence="9">1.18.1.-</ecNumber>
    </recommendedName>
    <alternativeName>
        <fullName evidence="9">NADPH-dependent FMN and FAD-containing oxidoreductase</fullName>
    </alternativeName>
</protein>
<feature type="binding site" evidence="9">
    <location>
        <begin position="684"/>
        <end position="685"/>
    </location>
    <ligand>
        <name>NADP(+)</name>
        <dbReference type="ChEBI" id="CHEBI:58349"/>
    </ligand>
</feature>
<feature type="domain" description="Flavodoxin-like" evidence="11">
    <location>
        <begin position="103"/>
        <end position="247"/>
    </location>
</feature>
<keyword evidence="4 9" id="KW-0285">Flavoprotein</keyword>
<feature type="binding site" evidence="9">
    <location>
        <begin position="194"/>
        <end position="203"/>
    </location>
    <ligand>
        <name>FMN</name>
        <dbReference type="ChEBI" id="CHEBI:58210"/>
    </ligand>
</feature>
<dbReference type="FunFam" id="3.40.50.360:FF:000034">
    <property type="entry name" value="NADPH-dependent diflavin oxidoreductase 1"/>
    <property type="match status" value="1"/>
</dbReference>
<dbReference type="InterPro" id="IPR028879">
    <property type="entry name" value="NDOR1"/>
</dbReference>
<dbReference type="PROSITE" id="PS51384">
    <property type="entry name" value="FAD_FR"/>
    <property type="match status" value="1"/>
</dbReference>
<feature type="binding site" evidence="9">
    <location>
        <position position="479"/>
    </location>
    <ligand>
        <name>FAD</name>
        <dbReference type="ChEBI" id="CHEBI:57692"/>
    </ligand>
</feature>
<proteinExistence type="inferred from homology"/>
<dbReference type="EMBL" id="JAAHCF010000026">
    <property type="protein sequence ID" value="KAK8150105.1"/>
    <property type="molecule type" value="Genomic_DNA"/>
</dbReference>
<dbReference type="Gene3D" id="1.20.990.10">
    <property type="entry name" value="NADPH-cytochrome p450 Reductase, Chain A, domain 3"/>
    <property type="match status" value="1"/>
</dbReference>
<comment type="similarity">
    <text evidence="9">Belongs to the NADPH-dependent diflavin oxidoreductase NDOR1 family.</text>
</comment>
<evidence type="ECO:0000256" key="4">
    <source>
        <dbReference type="ARBA" id="ARBA00022630"/>
    </source>
</evidence>